<keyword evidence="9" id="KW-0446">Lipid-binding</keyword>
<keyword evidence="5 13" id="KW-0812">Transmembrane</keyword>
<protein>
    <recommendedName>
        <fullName evidence="11">ATP synthase F(0) sector subunit c</fullName>
    </recommendedName>
    <alternativeName>
        <fullName evidence="12">F-type ATPase subunit c</fullName>
    </alternativeName>
</protein>
<dbReference type="GO" id="GO:0015986">
    <property type="term" value="P:proton motive force-driven ATP synthesis"/>
    <property type="evidence" value="ECO:0007669"/>
    <property type="project" value="InterPro"/>
</dbReference>
<name>A0A1G1WLN9_9BACT</name>
<keyword evidence="4" id="KW-0138">CF(0)</keyword>
<dbReference type="CDD" id="cd18121">
    <property type="entry name" value="ATP-synt_Fo_c"/>
    <property type="match status" value="1"/>
</dbReference>
<proteinExistence type="inferred from homology"/>
<dbReference type="EMBL" id="MHCU01000005">
    <property type="protein sequence ID" value="OGY28300.1"/>
    <property type="molecule type" value="Genomic_DNA"/>
</dbReference>
<keyword evidence="7 13" id="KW-1133">Transmembrane helix</keyword>
<evidence type="ECO:0000256" key="6">
    <source>
        <dbReference type="ARBA" id="ARBA00022781"/>
    </source>
</evidence>
<evidence type="ECO:0000313" key="15">
    <source>
        <dbReference type="EMBL" id="OGY28300.1"/>
    </source>
</evidence>
<dbReference type="AlphaFoldDB" id="A0A1G1WLN9"/>
<dbReference type="Gene3D" id="1.20.20.10">
    <property type="entry name" value="F1F0 ATP synthase subunit C"/>
    <property type="match status" value="1"/>
</dbReference>
<dbReference type="InterPro" id="IPR038662">
    <property type="entry name" value="ATP_synth_F0_csu_sf"/>
</dbReference>
<sequence>MEFAVQGGLIIALGGAMPALAIGFIGAKAMEAIGRNPEAQVKILPAMLLGMAFAEAIAIYALVLAFRG</sequence>
<keyword evidence="10 13" id="KW-0472">Membrane</keyword>
<evidence type="ECO:0000256" key="8">
    <source>
        <dbReference type="ARBA" id="ARBA00023065"/>
    </source>
</evidence>
<dbReference type="Proteomes" id="UP000176645">
    <property type="component" value="Unassembled WGS sequence"/>
</dbReference>
<dbReference type="PRINTS" id="PR00124">
    <property type="entry name" value="ATPASEC"/>
</dbReference>
<comment type="caution">
    <text evidence="15">The sequence shown here is derived from an EMBL/GenBank/DDBJ whole genome shotgun (WGS) entry which is preliminary data.</text>
</comment>
<dbReference type="InterPro" id="IPR000454">
    <property type="entry name" value="ATP_synth_F0_csu"/>
</dbReference>
<dbReference type="InterPro" id="IPR002379">
    <property type="entry name" value="ATPase_proteolipid_c-like_dom"/>
</dbReference>
<gene>
    <name evidence="15" type="ORF">A2Z42_01330</name>
</gene>
<comment type="similarity">
    <text evidence="2">Belongs to the ATPase C chain family.</text>
</comment>
<keyword evidence="3" id="KW-0813">Transport</keyword>
<keyword evidence="6" id="KW-0375">Hydrogen ion transport</keyword>
<evidence type="ECO:0000256" key="10">
    <source>
        <dbReference type="ARBA" id="ARBA00023136"/>
    </source>
</evidence>
<dbReference type="InterPro" id="IPR035921">
    <property type="entry name" value="F/V-ATP_Csub_sf"/>
</dbReference>
<dbReference type="GO" id="GO:0033177">
    <property type="term" value="C:proton-transporting two-sector ATPase complex, proton-transporting domain"/>
    <property type="evidence" value="ECO:0007669"/>
    <property type="project" value="InterPro"/>
</dbReference>
<keyword evidence="8" id="KW-0406">Ion transport</keyword>
<dbReference type="GO" id="GO:0015078">
    <property type="term" value="F:proton transmembrane transporter activity"/>
    <property type="evidence" value="ECO:0007669"/>
    <property type="project" value="InterPro"/>
</dbReference>
<evidence type="ECO:0000256" key="7">
    <source>
        <dbReference type="ARBA" id="ARBA00022989"/>
    </source>
</evidence>
<evidence type="ECO:0000256" key="11">
    <source>
        <dbReference type="ARBA" id="ARBA00032200"/>
    </source>
</evidence>
<evidence type="ECO:0000256" key="1">
    <source>
        <dbReference type="ARBA" id="ARBA00004141"/>
    </source>
</evidence>
<evidence type="ECO:0000256" key="9">
    <source>
        <dbReference type="ARBA" id="ARBA00023121"/>
    </source>
</evidence>
<evidence type="ECO:0000256" key="3">
    <source>
        <dbReference type="ARBA" id="ARBA00022448"/>
    </source>
</evidence>
<evidence type="ECO:0000256" key="13">
    <source>
        <dbReference type="SAM" id="Phobius"/>
    </source>
</evidence>
<evidence type="ECO:0000256" key="2">
    <source>
        <dbReference type="ARBA" id="ARBA00006704"/>
    </source>
</evidence>
<feature type="transmembrane region" description="Helical" evidence="13">
    <location>
        <begin position="45"/>
        <end position="66"/>
    </location>
</feature>
<comment type="subcellular location">
    <subcellularLocation>
        <location evidence="1">Membrane</location>
        <topology evidence="1">Multi-pass membrane protein</topology>
    </subcellularLocation>
</comment>
<evidence type="ECO:0000259" key="14">
    <source>
        <dbReference type="Pfam" id="PF00137"/>
    </source>
</evidence>
<feature type="domain" description="V-ATPase proteolipid subunit C-like" evidence="14">
    <location>
        <begin position="8"/>
        <end position="66"/>
    </location>
</feature>
<dbReference type="PROSITE" id="PS00605">
    <property type="entry name" value="ATPASE_C"/>
    <property type="match status" value="1"/>
</dbReference>
<dbReference type="GO" id="GO:0045259">
    <property type="term" value="C:proton-transporting ATP synthase complex"/>
    <property type="evidence" value="ECO:0007669"/>
    <property type="project" value="UniProtKB-KW"/>
</dbReference>
<evidence type="ECO:0000256" key="4">
    <source>
        <dbReference type="ARBA" id="ARBA00022547"/>
    </source>
</evidence>
<reference evidence="15 16" key="1">
    <citation type="journal article" date="2016" name="Nat. Commun.">
        <title>Thousands of microbial genomes shed light on interconnected biogeochemical processes in an aquifer system.</title>
        <authorList>
            <person name="Anantharaman K."/>
            <person name="Brown C.T."/>
            <person name="Hug L.A."/>
            <person name="Sharon I."/>
            <person name="Castelle C.J."/>
            <person name="Probst A.J."/>
            <person name="Thomas B.C."/>
            <person name="Singh A."/>
            <person name="Wilkins M.J."/>
            <person name="Karaoz U."/>
            <person name="Brodie E.L."/>
            <person name="Williams K.H."/>
            <person name="Hubbard S.S."/>
            <person name="Banfield J.F."/>
        </authorList>
    </citation>
    <scope>NUCLEOTIDE SEQUENCE [LARGE SCALE GENOMIC DNA]</scope>
</reference>
<accession>A0A1G1WLN9</accession>
<dbReference type="SUPFAM" id="SSF81333">
    <property type="entry name" value="F1F0 ATP synthase subunit C"/>
    <property type="match status" value="1"/>
</dbReference>
<dbReference type="Pfam" id="PF00137">
    <property type="entry name" value="ATP-synt_C"/>
    <property type="match status" value="1"/>
</dbReference>
<evidence type="ECO:0000313" key="16">
    <source>
        <dbReference type="Proteomes" id="UP000176645"/>
    </source>
</evidence>
<evidence type="ECO:0000256" key="12">
    <source>
        <dbReference type="ARBA" id="ARBA00032887"/>
    </source>
</evidence>
<dbReference type="GO" id="GO:0008289">
    <property type="term" value="F:lipid binding"/>
    <property type="evidence" value="ECO:0007669"/>
    <property type="project" value="UniProtKB-KW"/>
</dbReference>
<organism evidence="15 16">
    <name type="scientific">Candidatus Woykebacteria bacterium RBG_19FT_COMBO_43_10</name>
    <dbReference type="NCBI Taxonomy" id="1802598"/>
    <lineage>
        <taxon>Bacteria</taxon>
        <taxon>Candidatus Woykeibacteriota</taxon>
    </lineage>
</organism>
<evidence type="ECO:0000256" key="5">
    <source>
        <dbReference type="ARBA" id="ARBA00022692"/>
    </source>
</evidence>
<dbReference type="InterPro" id="IPR020537">
    <property type="entry name" value="ATP_synth_F0_csu_DDCD_BS"/>
</dbReference>